<dbReference type="Proteomes" id="UP001386437">
    <property type="component" value="Unassembled WGS sequence"/>
</dbReference>
<reference evidence="1 2" key="1">
    <citation type="journal article" date="2022" name="Arch. Microbiol.">
        <title>Paraburkholderia bengalensis sp. nov. isolated from roots of Oryza sativa, IR64.</title>
        <authorList>
            <person name="Nag P."/>
            <person name="Mondal N."/>
            <person name="Sarkar J."/>
            <person name="Das S."/>
        </authorList>
    </citation>
    <scope>NUCLEOTIDE SEQUENCE [LARGE SCALE GENOMIC DNA]</scope>
    <source>
        <strain evidence="1 2">IR64_4_BI</strain>
    </source>
</reference>
<dbReference type="EMBL" id="JACFYJ010000017">
    <property type="protein sequence ID" value="MEI5998043.1"/>
    <property type="molecule type" value="Genomic_DNA"/>
</dbReference>
<organism evidence="1 2">
    <name type="scientific">Paraburkholderia bengalensis</name>
    <dbReference type="NCBI Taxonomy" id="2747562"/>
    <lineage>
        <taxon>Bacteria</taxon>
        <taxon>Pseudomonadati</taxon>
        <taxon>Pseudomonadota</taxon>
        <taxon>Betaproteobacteria</taxon>
        <taxon>Burkholderiales</taxon>
        <taxon>Burkholderiaceae</taxon>
        <taxon>Paraburkholderia</taxon>
    </lineage>
</organism>
<accession>A0ABU8IRX2</accession>
<protein>
    <submittedName>
        <fullName evidence="1">Uncharacterized protein</fullName>
    </submittedName>
</protein>
<name>A0ABU8IRX2_9BURK</name>
<proteinExistence type="predicted"/>
<dbReference type="RefSeq" id="WP_336598243.1">
    <property type="nucleotide sequence ID" value="NZ_JACFYJ010000017.1"/>
</dbReference>
<evidence type="ECO:0000313" key="1">
    <source>
        <dbReference type="EMBL" id="MEI5998043.1"/>
    </source>
</evidence>
<evidence type="ECO:0000313" key="2">
    <source>
        <dbReference type="Proteomes" id="UP001386437"/>
    </source>
</evidence>
<comment type="caution">
    <text evidence="1">The sequence shown here is derived from an EMBL/GenBank/DDBJ whole genome shotgun (WGS) entry which is preliminary data.</text>
</comment>
<sequence length="110" mass="11584">MSSSVAIVQARAASRCERACNAACENTTKSQASALSDDTILAIARRAGMQAVLDGLIGRERYHSVTGSLSSLQRFVADMYNLMLDGSLRRRAALSALALPVGEGPSSHSD</sequence>
<gene>
    <name evidence="1" type="ORF">H3V53_12800</name>
</gene>
<keyword evidence="2" id="KW-1185">Reference proteome</keyword>